<evidence type="ECO:0000259" key="2">
    <source>
        <dbReference type="Pfam" id="PF13559"/>
    </source>
</evidence>
<evidence type="ECO:0000256" key="1">
    <source>
        <dbReference type="SAM" id="MobiDB-lite"/>
    </source>
</evidence>
<sequence length="705" mass="75591">MTPVAPTHLRVLGLVAILLCSVVVVPAGATGQTSSSQEVDVRESVDSDATVPFFQQQNNTTVRHEDPDSTNENGDLDGVESHLAGVLAERLGESTVQLSQGEYDRARDLVGDDYSSPLEKYVDVAGETGNEATAEEFEDAQEAQQELTNTVQEFRETREEYREAKQNGNERRARELARELSRLSQQSEQNSQRLTQSFANVSNQTGIDVSDSTQTVDDIQRNVSAQEQDVIAAEFTQTDLTIDVSRSEISFQSPLLVSGRLVAENGSTLTQRRISLEAGSQTITTTTDSEGRFSFNYRPVTLPLSTESVTIRYIPNNTSVYLGSNATATVSVTQTNASLAITSASSSVAYREEMTVTGVVSVNGTSVEGMPVLVSLGNTPLETVQTNTDGRFQLETALPATVSAGTQQLSVKVERDDRAVTASPARQAVEVEQTVTTLSVTAEEDSTRSVRLSGEFKTADGSTISNQQIKFLVNGSLLGTSTTGPEGGYQSRIQIPESVVSGVSEEVTVRAVFTGGGTNLESARATVSVPITSDNGSGEEDSSLFAALGSLPTLISGAVVLTLVVASGVAYSRRSEDDETATVPTTGGPASQPTEPTETAGRSLLTLARDHVDRGKTETAIEAAYEALRRRFEGRLELAPSATHWEFYQQYHTEIGDQSTELRELTERYEQAAYGPHDPSASDASAAIALSERFFNPNGQPSDDD</sequence>
<feature type="region of interest" description="Disordered" evidence="1">
    <location>
        <begin position="31"/>
        <end position="78"/>
    </location>
</feature>
<proteinExistence type="predicted"/>
<evidence type="ECO:0000313" key="4">
    <source>
        <dbReference type="Proteomes" id="UP000199451"/>
    </source>
</evidence>
<evidence type="ECO:0000313" key="3">
    <source>
        <dbReference type="EMBL" id="SDM92425.1"/>
    </source>
</evidence>
<name>A0A1G9X7W0_9EURY</name>
<dbReference type="Pfam" id="PF13559">
    <property type="entry name" value="DUF4129"/>
    <property type="match status" value="1"/>
</dbReference>
<dbReference type="EMBL" id="FNHL01000004">
    <property type="protein sequence ID" value="SDM92425.1"/>
    <property type="molecule type" value="Genomic_DNA"/>
</dbReference>
<accession>A0A1G9X7W0</accession>
<organism evidence="3 4">
    <name type="scientific">Halogranum gelatinilyticum</name>
    <dbReference type="NCBI Taxonomy" id="660521"/>
    <lineage>
        <taxon>Archaea</taxon>
        <taxon>Methanobacteriati</taxon>
        <taxon>Methanobacteriota</taxon>
        <taxon>Stenosarchaea group</taxon>
        <taxon>Halobacteria</taxon>
        <taxon>Halobacteriales</taxon>
        <taxon>Haloferacaceae</taxon>
    </lineage>
</organism>
<reference evidence="4" key="1">
    <citation type="submission" date="2016-10" db="EMBL/GenBank/DDBJ databases">
        <authorList>
            <person name="Varghese N."/>
            <person name="Submissions S."/>
        </authorList>
    </citation>
    <scope>NUCLEOTIDE SEQUENCE [LARGE SCALE GENOMIC DNA]</scope>
    <source>
        <strain evidence="4">CGMCC 1.10119</strain>
    </source>
</reference>
<gene>
    <name evidence="3" type="ORF">SAMN04487949_2863</name>
</gene>
<feature type="region of interest" description="Disordered" evidence="1">
    <location>
        <begin position="574"/>
        <end position="599"/>
    </location>
</feature>
<dbReference type="SUPFAM" id="SSF49464">
    <property type="entry name" value="Carboxypeptidase regulatory domain-like"/>
    <property type="match status" value="1"/>
</dbReference>
<dbReference type="InterPro" id="IPR008969">
    <property type="entry name" value="CarboxyPept-like_regulatory"/>
</dbReference>
<keyword evidence="4" id="KW-1185">Reference proteome</keyword>
<dbReference type="AlphaFoldDB" id="A0A1G9X7W0"/>
<feature type="domain" description="Protein-glutamine gamma-glutamyltransferase-like C-terminal" evidence="2">
    <location>
        <begin position="624"/>
        <end position="690"/>
    </location>
</feature>
<protein>
    <recommendedName>
        <fullName evidence="2">Protein-glutamine gamma-glutamyltransferase-like C-terminal domain-containing protein</fullName>
    </recommendedName>
</protein>
<feature type="region of interest" description="Disordered" evidence="1">
    <location>
        <begin position="161"/>
        <end position="193"/>
    </location>
</feature>
<dbReference type="InterPro" id="IPR025403">
    <property type="entry name" value="TgpA-like_C"/>
</dbReference>
<dbReference type="STRING" id="660521.SAMN04487949_2863"/>
<feature type="compositionally biased region" description="Polar residues" evidence="1">
    <location>
        <begin position="582"/>
        <end position="597"/>
    </location>
</feature>
<dbReference type="Proteomes" id="UP000199451">
    <property type="component" value="Unassembled WGS sequence"/>
</dbReference>
<feature type="compositionally biased region" description="Basic and acidic residues" evidence="1">
    <location>
        <begin position="161"/>
        <end position="181"/>
    </location>
</feature>